<dbReference type="Pfam" id="PF14026">
    <property type="entry name" value="SCO4226-like"/>
    <property type="match status" value="1"/>
</dbReference>
<dbReference type="PATRIC" id="fig|1813736.3.peg.2571"/>
<evidence type="ECO:0000313" key="1">
    <source>
        <dbReference type="EMBL" id="AMY09234.1"/>
    </source>
</evidence>
<dbReference type="EMBL" id="CP015136">
    <property type="protein sequence ID" value="AMY09234.1"/>
    <property type="molecule type" value="Genomic_DNA"/>
</dbReference>
<dbReference type="OrthoDB" id="9800027at2"/>
<evidence type="ECO:0008006" key="3">
    <source>
        <dbReference type="Google" id="ProtNLM"/>
    </source>
</evidence>
<protein>
    <recommendedName>
        <fullName evidence="3">DUF4242 domain-containing protein</fullName>
    </recommendedName>
</protein>
<dbReference type="AlphaFoldDB" id="A0A143PN98"/>
<dbReference type="InterPro" id="IPR025336">
    <property type="entry name" value="SCO4226-like"/>
</dbReference>
<sequence length="90" mass="10387">MPKFVIERNLPPGTKLTSEQLREDALRSLEVLRQLGPDIHWIHSFVTDDKIYCIYYAPDESLIREHARLGGFPLDRIAAVRQLLDPVNFA</sequence>
<reference evidence="2" key="2">
    <citation type="submission" date="2016-04" db="EMBL/GenBank/DDBJ databases">
        <title>First Complete Genome Sequence of a Subdivision 6 Acidobacterium.</title>
        <authorList>
            <person name="Huang S."/>
            <person name="Vieira S."/>
            <person name="Bunk B."/>
            <person name="Riedel T."/>
            <person name="Sproeer C."/>
            <person name="Overmann J."/>
        </authorList>
    </citation>
    <scope>NUCLEOTIDE SEQUENCE [LARGE SCALE GENOMIC DNA]</scope>
    <source>
        <strain evidence="2">DSM 100886 HEG_-6_39</strain>
    </source>
</reference>
<proteinExistence type="predicted"/>
<reference evidence="1 2" key="1">
    <citation type="journal article" date="2016" name="Genome Announc.">
        <title>First Complete Genome Sequence of a Subdivision 6 Acidobacterium Strain.</title>
        <authorList>
            <person name="Huang S."/>
            <person name="Vieira S."/>
            <person name="Bunk B."/>
            <person name="Riedel T."/>
            <person name="Sproer C."/>
            <person name="Overmann J."/>
        </authorList>
    </citation>
    <scope>NUCLEOTIDE SEQUENCE [LARGE SCALE GENOMIC DNA]</scope>
    <source>
        <strain evidence="2">DSM 100886 HEG_-6_39</strain>
    </source>
</reference>
<name>A0A143PN98_LUTPR</name>
<dbReference type="Proteomes" id="UP000076079">
    <property type="component" value="Chromosome"/>
</dbReference>
<dbReference type="RefSeq" id="WP_110170996.1">
    <property type="nucleotide sequence ID" value="NZ_CP015136.1"/>
</dbReference>
<dbReference type="STRING" id="1855912.LuPra_02447"/>
<organism evidence="1 2">
    <name type="scientific">Luteitalea pratensis</name>
    <dbReference type="NCBI Taxonomy" id="1855912"/>
    <lineage>
        <taxon>Bacteria</taxon>
        <taxon>Pseudomonadati</taxon>
        <taxon>Acidobacteriota</taxon>
        <taxon>Vicinamibacteria</taxon>
        <taxon>Vicinamibacterales</taxon>
        <taxon>Vicinamibacteraceae</taxon>
        <taxon>Luteitalea</taxon>
    </lineage>
</organism>
<gene>
    <name evidence="1" type="ORF">LuPra_02447</name>
</gene>
<keyword evidence="2" id="KW-1185">Reference proteome</keyword>
<evidence type="ECO:0000313" key="2">
    <source>
        <dbReference type="Proteomes" id="UP000076079"/>
    </source>
</evidence>
<dbReference type="KEGG" id="abac:LuPra_02447"/>
<accession>A0A143PN98</accession>